<dbReference type="EMBL" id="KV417504">
    <property type="protein sequence ID" value="KZP28329.1"/>
    <property type="molecule type" value="Genomic_DNA"/>
</dbReference>
<evidence type="ECO:0000256" key="1">
    <source>
        <dbReference type="SAM" id="MobiDB-lite"/>
    </source>
</evidence>
<feature type="compositionally biased region" description="Basic residues" evidence="1">
    <location>
        <begin position="1492"/>
        <end position="1502"/>
    </location>
</feature>
<accession>A0A166RJ81</accession>
<dbReference type="OrthoDB" id="3173036at2759"/>
<reference evidence="2 3" key="1">
    <citation type="journal article" date="2016" name="Mol. Biol. Evol.">
        <title>Comparative Genomics of Early-Diverging Mushroom-Forming Fungi Provides Insights into the Origins of Lignocellulose Decay Capabilities.</title>
        <authorList>
            <person name="Nagy L.G."/>
            <person name="Riley R."/>
            <person name="Tritt A."/>
            <person name="Adam C."/>
            <person name="Daum C."/>
            <person name="Floudas D."/>
            <person name="Sun H."/>
            <person name="Yadav J.S."/>
            <person name="Pangilinan J."/>
            <person name="Larsson K.H."/>
            <person name="Matsuura K."/>
            <person name="Barry K."/>
            <person name="Labutti K."/>
            <person name="Kuo R."/>
            <person name="Ohm R.A."/>
            <person name="Bhattacharya S.S."/>
            <person name="Shirouzu T."/>
            <person name="Yoshinaga Y."/>
            <person name="Martin F.M."/>
            <person name="Grigoriev I.V."/>
            <person name="Hibbett D.S."/>
        </authorList>
    </citation>
    <scope>NUCLEOTIDE SEQUENCE [LARGE SCALE GENOMIC DNA]</scope>
    <source>
        <strain evidence="2 3">CBS 109695</strain>
    </source>
</reference>
<dbReference type="InterPro" id="IPR013083">
    <property type="entry name" value="Znf_RING/FYVE/PHD"/>
</dbReference>
<evidence type="ECO:0008006" key="4">
    <source>
        <dbReference type="Google" id="ProtNLM"/>
    </source>
</evidence>
<organism evidence="2 3">
    <name type="scientific">Athelia psychrophila</name>
    <dbReference type="NCBI Taxonomy" id="1759441"/>
    <lineage>
        <taxon>Eukaryota</taxon>
        <taxon>Fungi</taxon>
        <taxon>Dikarya</taxon>
        <taxon>Basidiomycota</taxon>
        <taxon>Agaricomycotina</taxon>
        <taxon>Agaricomycetes</taxon>
        <taxon>Agaricomycetidae</taxon>
        <taxon>Atheliales</taxon>
        <taxon>Atheliaceae</taxon>
        <taxon>Athelia</taxon>
    </lineage>
</organism>
<dbReference type="SUPFAM" id="SSF57903">
    <property type="entry name" value="FYVE/PHD zinc finger"/>
    <property type="match status" value="1"/>
</dbReference>
<feature type="region of interest" description="Disordered" evidence="1">
    <location>
        <begin position="1534"/>
        <end position="1611"/>
    </location>
</feature>
<protein>
    <recommendedName>
        <fullName evidence="4">Zinc finger PHD-type domain-containing protein</fullName>
    </recommendedName>
</protein>
<dbReference type="Gene3D" id="3.30.40.10">
    <property type="entry name" value="Zinc/RING finger domain, C3HC4 (zinc finger)"/>
    <property type="match status" value="1"/>
</dbReference>
<evidence type="ECO:0000313" key="3">
    <source>
        <dbReference type="Proteomes" id="UP000076532"/>
    </source>
</evidence>
<gene>
    <name evidence="2" type="ORF">FIBSPDRAFT_947909</name>
</gene>
<feature type="region of interest" description="Disordered" evidence="1">
    <location>
        <begin position="266"/>
        <end position="286"/>
    </location>
</feature>
<feature type="compositionally biased region" description="Low complexity" evidence="1">
    <location>
        <begin position="49"/>
        <end position="61"/>
    </location>
</feature>
<proteinExistence type="predicted"/>
<evidence type="ECO:0000313" key="2">
    <source>
        <dbReference type="EMBL" id="KZP28329.1"/>
    </source>
</evidence>
<keyword evidence="3" id="KW-1185">Reference proteome</keyword>
<feature type="region of interest" description="Disordered" evidence="1">
    <location>
        <begin position="36"/>
        <end position="107"/>
    </location>
</feature>
<dbReference type="InterPro" id="IPR011011">
    <property type="entry name" value="Znf_FYVE_PHD"/>
</dbReference>
<feature type="compositionally biased region" description="Basic and acidic residues" evidence="1">
    <location>
        <begin position="1549"/>
        <end position="1562"/>
    </location>
</feature>
<feature type="region of interest" description="Disordered" evidence="1">
    <location>
        <begin position="1492"/>
        <end position="1516"/>
    </location>
</feature>
<feature type="compositionally biased region" description="Basic residues" evidence="1">
    <location>
        <begin position="1597"/>
        <end position="1607"/>
    </location>
</feature>
<sequence>MPKNKTTDPSEFTKDSTRHCDVCDIDVRIGFGGEKNWQQHIGSKKHLSPKSPTAKPAKKPTQLTNFFKKLPLMRSRSPSPQPSSTSNAASRMDSARLSEPSGSHFTISADETDMPLLAALDVNPGSAILPIDVDLGNEIDETPQPTSDAAGLLEHLRAATLQLPTSVSIGTFSDSLSRFSGNLEADFALGEYQHMWEMVDTELDRVIGFEKSIAEIAYLIRRGRLGMDGMCNWLSQCLSRADISAEVLERKMDRLLEAITTLIPPPTAKGTTATEPQVARPITKSKGKKRADTINCPGYMLLTSDGKSAYGAYPFGLHQTRNIPWSVVLVEDTICLVSQDCVHEARFEPDSDSVLPCSSCSALHNHNIVMGIRHRASLGPHENTAFKFLGSTHLQDSLARKNTRIEQLHLTGLNTGRKLSRLNHTLGVWKRVAVAIGEQKIDRLHAVFRVQLQNGAGPAALLAKTNQAALLAYKAKSYEEADYQRAFLFWKLGGRAVATLANHTAGTPSIDTARRHVKTSPLATSAGVPTPVEICTNLAIAFEHPEVHGSHIIGMTMPVDEIKLQERLRWDPHTNMILGICREHGHECVLEFQSMTQAEDVVEKLISKTVHFAAEATVIAACLLTDNAKEYNARPFIISGSCKRETVAAQQDLLETASRILAETQLHHRHRLYCIASDGDARRRNAMARITLTAPLRETSPIHPILSSLRLFNLLCGEDDLTGDLDWKHILKRFRNTLLRLCGIEIDNTVITTSVIRKHLKDSGLMSDSAITAVLSPNDKQDVVLMIQLLNAVATLPPARPEDTENYKSSRRVLRLLGTLYQHILSAYMKTSLSLHEQLAHLSAAAHISLALYSQFKGSFIPIQLYFDVMAMIKNVYFCVAKTQVDNQDGQFWIIILGTDGLEKVFGTVRTMVGSDSHVDQLQLTNRLDGAVQCVKILEQHPEWGIKSRRITVKALEEQGQDISRKLDHLTPRSWCGDVYVKNVILRSCWQEGRTMAEAELLEFAITIPFSAMESSDGFDMLCPFGGHNLVLVKGAIDVGEAEETEEERDNAVPLTSNEHCTAHHPPASNDEDMVPDIEDIAGADEAVILAAQKPSPQEVEPWVFVGASATSAGKPQHKSTILRFFSNPMAVANSSDRLKRVRGFSKYNEPSTRLSAFDINTEEAITTVLTIEDPALTLVKSNGHTFLAVMRVLEIRIDNNIVSSIAPQHLHEPNVRVRGQVMGIAPRVSSDEAESESWESTRLFEPGGGNWGLRNIEGRWLDVVDPAVLPRTQGANIGSATYVFRATELRATAAVLYERLRSDLHRLPQILTTDTFPYRFNDRTCFICEPKSQSRSGHSDEEMRCQYCPAAAFSEMTGPERLAHIGAHILHDRRVDRMAAPCGLCLNTNSRCVFRRVTRHNTDHIDMKNSRCSGLYNIQLGPAAKFTKTSPCTNVPLRCPLCPKESDCVWKYNLRAHLEHIHLTNDVSIYDKHFALHEDESTLMMRIFKAKPRASKKKKPIRPMEISEGHSSRLALCLPSDERTESMDISDHEDATLGESDEEEDVQDDWKSDGQSRKSVDSEASSQNLNSRTASTPTPGAPDATIEASAETSSHPRAHLRRRRVSSTKSMDLNGSAACSECDQTILPSQLLRCSAPKCPERYHLHCWGLLEPPATEWFCSDPCKSGAGFRVGKAGRKRQRIAK</sequence>
<feature type="compositionally biased region" description="Polar residues" evidence="1">
    <location>
        <begin position="1563"/>
        <end position="1579"/>
    </location>
</feature>
<dbReference type="Proteomes" id="UP000076532">
    <property type="component" value="Unassembled WGS sequence"/>
</dbReference>
<feature type="compositionally biased region" description="Low complexity" evidence="1">
    <location>
        <begin position="74"/>
        <end position="90"/>
    </location>
</feature>
<name>A0A166RJ81_9AGAM</name>